<gene>
    <name evidence="2" type="ORF">Sangu_1708000</name>
</gene>
<comment type="caution">
    <text evidence="2">The sequence shown here is derived from an EMBL/GenBank/DDBJ whole genome shotgun (WGS) entry which is preliminary data.</text>
</comment>
<proteinExistence type="predicted"/>
<evidence type="ECO:0000313" key="2">
    <source>
        <dbReference type="EMBL" id="KAL0331625.1"/>
    </source>
</evidence>
<reference evidence="2" key="1">
    <citation type="submission" date="2020-06" db="EMBL/GenBank/DDBJ databases">
        <authorList>
            <person name="Li T."/>
            <person name="Hu X."/>
            <person name="Zhang T."/>
            <person name="Song X."/>
            <person name="Zhang H."/>
            <person name="Dai N."/>
            <person name="Sheng W."/>
            <person name="Hou X."/>
            <person name="Wei L."/>
        </authorList>
    </citation>
    <scope>NUCLEOTIDE SEQUENCE</scope>
    <source>
        <strain evidence="2">G01</strain>
        <tissue evidence="2">Leaf</tissue>
    </source>
</reference>
<organism evidence="2">
    <name type="scientific">Sesamum angustifolium</name>
    <dbReference type="NCBI Taxonomy" id="2727405"/>
    <lineage>
        <taxon>Eukaryota</taxon>
        <taxon>Viridiplantae</taxon>
        <taxon>Streptophyta</taxon>
        <taxon>Embryophyta</taxon>
        <taxon>Tracheophyta</taxon>
        <taxon>Spermatophyta</taxon>
        <taxon>Magnoliopsida</taxon>
        <taxon>eudicotyledons</taxon>
        <taxon>Gunneridae</taxon>
        <taxon>Pentapetalae</taxon>
        <taxon>asterids</taxon>
        <taxon>lamiids</taxon>
        <taxon>Lamiales</taxon>
        <taxon>Pedaliaceae</taxon>
        <taxon>Sesamum</taxon>
    </lineage>
</organism>
<feature type="region of interest" description="Disordered" evidence="1">
    <location>
        <begin position="34"/>
        <end position="55"/>
    </location>
</feature>
<dbReference type="EMBL" id="JACGWK010000010">
    <property type="protein sequence ID" value="KAL0331625.1"/>
    <property type="molecule type" value="Genomic_DNA"/>
</dbReference>
<dbReference type="AlphaFoldDB" id="A0AAW2MJT6"/>
<sequence>MEEGVTSLCVSTPLIGFGGSEVIPFGTIDLPVSMRTEPRRDNDDEISRGRYPFCV</sequence>
<protein>
    <submittedName>
        <fullName evidence="2">Uncharacterized protein</fullName>
    </submittedName>
</protein>
<accession>A0AAW2MJT6</accession>
<reference evidence="2" key="2">
    <citation type="journal article" date="2024" name="Plant">
        <title>Genomic evolution and insights into agronomic trait innovations of Sesamum species.</title>
        <authorList>
            <person name="Miao H."/>
            <person name="Wang L."/>
            <person name="Qu L."/>
            <person name="Liu H."/>
            <person name="Sun Y."/>
            <person name="Le M."/>
            <person name="Wang Q."/>
            <person name="Wei S."/>
            <person name="Zheng Y."/>
            <person name="Lin W."/>
            <person name="Duan Y."/>
            <person name="Cao H."/>
            <person name="Xiong S."/>
            <person name="Wang X."/>
            <person name="Wei L."/>
            <person name="Li C."/>
            <person name="Ma Q."/>
            <person name="Ju M."/>
            <person name="Zhao R."/>
            <person name="Li G."/>
            <person name="Mu C."/>
            <person name="Tian Q."/>
            <person name="Mei H."/>
            <person name="Zhang T."/>
            <person name="Gao T."/>
            <person name="Zhang H."/>
        </authorList>
    </citation>
    <scope>NUCLEOTIDE SEQUENCE</scope>
    <source>
        <strain evidence="2">G01</strain>
    </source>
</reference>
<name>A0AAW2MJT6_9LAMI</name>
<evidence type="ECO:0000256" key="1">
    <source>
        <dbReference type="SAM" id="MobiDB-lite"/>
    </source>
</evidence>
<feature type="compositionally biased region" description="Basic and acidic residues" evidence="1">
    <location>
        <begin position="36"/>
        <end position="48"/>
    </location>
</feature>